<keyword evidence="2" id="KW-0472">Membrane</keyword>
<dbReference type="Pfam" id="PF13559">
    <property type="entry name" value="DUF4129"/>
    <property type="match status" value="1"/>
</dbReference>
<dbReference type="Proteomes" id="UP000766550">
    <property type="component" value="Unassembled WGS sequence"/>
</dbReference>
<sequence>MQRQSLLVALVAAVALLSFALGAAGLDAAVGGDDPDVTPEDGGIENQGQRDVPSNPGGIDSPESGNGARSLVPSLSSPVIGVLVAGVALGVVGLWWAAGRGSTADETSGDRPAVTSGDAAVESSYSATTVDVPLTNDVYRAWADLTERFGPDDGTSTPREFAERATAAGADAGAVETLRDLFERVRYGSETPTPEHEARARDALDNATGADGGANAETATESGSEAGGEP</sequence>
<evidence type="ECO:0000259" key="3">
    <source>
        <dbReference type="Pfam" id="PF13559"/>
    </source>
</evidence>
<name>A0A8J8C851_9EURY</name>
<feature type="region of interest" description="Disordered" evidence="1">
    <location>
        <begin position="32"/>
        <end position="70"/>
    </location>
</feature>
<keyword evidence="2" id="KW-0812">Transmembrane</keyword>
<evidence type="ECO:0000256" key="2">
    <source>
        <dbReference type="SAM" id="Phobius"/>
    </source>
</evidence>
<dbReference type="InterPro" id="IPR025403">
    <property type="entry name" value="TgpA-like_C"/>
</dbReference>
<feature type="compositionally biased region" description="Acidic residues" evidence="1">
    <location>
        <begin position="33"/>
        <end position="43"/>
    </location>
</feature>
<evidence type="ECO:0000313" key="5">
    <source>
        <dbReference type="Proteomes" id="UP000766550"/>
    </source>
</evidence>
<organism evidence="4 5">
    <name type="scientific">Haloarcula limicola</name>
    <dbReference type="NCBI Taxonomy" id="1429915"/>
    <lineage>
        <taxon>Archaea</taxon>
        <taxon>Methanobacteriati</taxon>
        <taxon>Methanobacteriota</taxon>
        <taxon>Stenosarchaea group</taxon>
        <taxon>Halobacteria</taxon>
        <taxon>Halobacteriales</taxon>
        <taxon>Haloarculaceae</taxon>
        <taxon>Haloarcula</taxon>
    </lineage>
</organism>
<feature type="region of interest" description="Disordered" evidence="1">
    <location>
        <begin position="101"/>
        <end position="125"/>
    </location>
</feature>
<dbReference type="OrthoDB" id="242214at2157"/>
<protein>
    <submittedName>
        <fullName evidence="4">DUF4129 domain-containing protein</fullName>
    </submittedName>
</protein>
<evidence type="ECO:0000256" key="1">
    <source>
        <dbReference type="SAM" id="MobiDB-lite"/>
    </source>
</evidence>
<feature type="compositionally biased region" description="Basic and acidic residues" evidence="1">
    <location>
        <begin position="186"/>
        <end position="204"/>
    </location>
</feature>
<comment type="caution">
    <text evidence="4">The sequence shown here is derived from an EMBL/GenBank/DDBJ whole genome shotgun (WGS) entry which is preliminary data.</text>
</comment>
<feature type="compositionally biased region" description="Low complexity" evidence="1">
    <location>
        <begin position="205"/>
        <end position="221"/>
    </location>
</feature>
<reference evidence="4 5" key="1">
    <citation type="submission" date="2021-06" db="EMBL/GenBank/DDBJ databases">
        <title>New haloarchaea isolates fom saline soil.</title>
        <authorList>
            <person name="Duran-Viseras A."/>
            <person name="Sanchez-Porro C.S."/>
            <person name="Ventosa A."/>
        </authorList>
    </citation>
    <scope>NUCLEOTIDE SEQUENCE [LARGE SCALE GENOMIC DNA]</scope>
    <source>
        <strain evidence="4 5">JCM 183640</strain>
    </source>
</reference>
<gene>
    <name evidence="4" type="ORF">KTS45_16005</name>
</gene>
<keyword evidence="5" id="KW-1185">Reference proteome</keyword>
<accession>A0A8J8C851</accession>
<feature type="domain" description="Protein-glutamine gamma-glutamyltransferase-like C-terminal" evidence="3">
    <location>
        <begin position="139"/>
        <end position="205"/>
    </location>
</feature>
<dbReference type="AlphaFoldDB" id="A0A8J8C851"/>
<keyword evidence="2" id="KW-1133">Transmembrane helix</keyword>
<feature type="region of interest" description="Disordered" evidence="1">
    <location>
        <begin position="186"/>
        <end position="230"/>
    </location>
</feature>
<dbReference type="RefSeq" id="WP_162318517.1">
    <property type="nucleotide sequence ID" value="NZ_JAHQXF010000002.1"/>
</dbReference>
<feature type="transmembrane region" description="Helical" evidence="2">
    <location>
        <begin position="79"/>
        <end position="98"/>
    </location>
</feature>
<proteinExistence type="predicted"/>
<evidence type="ECO:0000313" key="4">
    <source>
        <dbReference type="EMBL" id="MBV0925708.1"/>
    </source>
</evidence>
<dbReference type="EMBL" id="JAHQXF010000002">
    <property type="protein sequence ID" value="MBV0925708.1"/>
    <property type="molecule type" value="Genomic_DNA"/>
</dbReference>